<comment type="catalytic activity">
    <reaction evidence="6">
        <text>tRNA(Ile) + L-isoleucine + ATP = L-isoleucyl-tRNA(Ile) + AMP + diphosphate</text>
        <dbReference type="Rhea" id="RHEA:11060"/>
        <dbReference type="Rhea" id="RHEA-COMP:9666"/>
        <dbReference type="Rhea" id="RHEA-COMP:9695"/>
        <dbReference type="ChEBI" id="CHEBI:30616"/>
        <dbReference type="ChEBI" id="CHEBI:33019"/>
        <dbReference type="ChEBI" id="CHEBI:58045"/>
        <dbReference type="ChEBI" id="CHEBI:78442"/>
        <dbReference type="ChEBI" id="CHEBI:78528"/>
        <dbReference type="ChEBI" id="CHEBI:456215"/>
        <dbReference type="EC" id="6.1.1.5"/>
    </reaction>
</comment>
<feature type="transmembrane region" description="Helical" evidence="7">
    <location>
        <begin position="138"/>
        <end position="160"/>
    </location>
</feature>
<name>A0A2H0TJC3_9BACT</name>
<dbReference type="InterPro" id="IPR009080">
    <property type="entry name" value="tRNAsynth_Ia_anticodon-bd"/>
</dbReference>
<dbReference type="InterPro" id="IPR002300">
    <property type="entry name" value="aa-tRNA-synth_Ia"/>
</dbReference>
<organism evidence="10 11">
    <name type="scientific">Candidatus Nealsonbacteria bacterium CG10_big_fil_rev_8_21_14_0_10_37_25</name>
    <dbReference type="NCBI Taxonomy" id="1974711"/>
    <lineage>
        <taxon>Bacteria</taxon>
        <taxon>Candidatus Nealsoniibacteriota</taxon>
    </lineage>
</organism>
<dbReference type="PANTHER" id="PTHR42780:SF1">
    <property type="entry name" value="ISOLEUCINE--TRNA LIGASE, CYTOPLASMIC"/>
    <property type="match status" value="1"/>
</dbReference>
<dbReference type="SUPFAM" id="SSF52374">
    <property type="entry name" value="Nucleotidylyl transferase"/>
    <property type="match status" value="1"/>
</dbReference>
<evidence type="ECO:0000313" key="10">
    <source>
        <dbReference type="EMBL" id="PIR71631.1"/>
    </source>
</evidence>
<evidence type="ECO:0000256" key="7">
    <source>
        <dbReference type="SAM" id="Phobius"/>
    </source>
</evidence>
<keyword evidence="7" id="KW-0472">Membrane</keyword>
<dbReference type="SUPFAM" id="SSF47323">
    <property type="entry name" value="Anticodon-binding domain of a subclass of class I aminoacyl-tRNA synthetases"/>
    <property type="match status" value="1"/>
</dbReference>
<evidence type="ECO:0000256" key="3">
    <source>
        <dbReference type="ARBA" id="ARBA00022840"/>
    </source>
</evidence>
<evidence type="ECO:0000256" key="5">
    <source>
        <dbReference type="ARBA" id="ARBA00023146"/>
    </source>
</evidence>
<keyword evidence="1 10" id="KW-0436">Ligase</keyword>
<dbReference type="Gene3D" id="1.10.730.10">
    <property type="entry name" value="Isoleucyl-tRNA Synthetase, Domain 1"/>
    <property type="match status" value="1"/>
</dbReference>
<comment type="caution">
    <text evidence="10">The sequence shown here is derived from an EMBL/GenBank/DDBJ whole genome shotgun (WGS) entry which is preliminary data.</text>
</comment>
<keyword evidence="3" id="KW-0067">ATP-binding</keyword>
<keyword evidence="5" id="KW-0030">Aminoacyl-tRNA synthetase</keyword>
<feature type="domain" description="Aminoacyl-tRNA synthetase class Ia" evidence="8">
    <location>
        <begin position="1"/>
        <end position="30"/>
    </location>
</feature>
<dbReference type="PANTHER" id="PTHR42780">
    <property type="entry name" value="SOLEUCYL-TRNA SYNTHETASE"/>
    <property type="match status" value="1"/>
</dbReference>
<dbReference type="Pfam" id="PF19302">
    <property type="entry name" value="DUF5915"/>
    <property type="match status" value="1"/>
</dbReference>
<proteinExistence type="predicted"/>
<dbReference type="GO" id="GO:0000049">
    <property type="term" value="F:tRNA binding"/>
    <property type="evidence" value="ECO:0007669"/>
    <property type="project" value="InterPro"/>
</dbReference>
<evidence type="ECO:0000259" key="9">
    <source>
        <dbReference type="Pfam" id="PF08264"/>
    </source>
</evidence>
<dbReference type="Pfam" id="PF00133">
    <property type="entry name" value="tRNA-synt_1"/>
    <property type="match status" value="1"/>
</dbReference>
<keyword evidence="2" id="KW-0547">Nucleotide-binding</keyword>
<feature type="domain" description="Methionyl/Valyl/Leucyl/Isoleucyl-tRNA synthetase anticodon-binding" evidence="9">
    <location>
        <begin position="85"/>
        <end position="226"/>
    </location>
</feature>
<feature type="non-terminal residue" evidence="10">
    <location>
        <position position="289"/>
    </location>
</feature>
<dbReference type="InterPro" id="IPR023586">
    <property type="entry name" value="Ile-tRNA-ligase_type2"/>
</dbReference>
<dbReference type="InterPro" id="IPR033709">
    <property type="entry name" value="Anticodon_Ile_ABEc"/>
</dbReference>
<dbReference type="GO" id="GO:0004822">
    <property type="term" value="F:isoleucine-tRNA ligase activity"/>
    <property type="evidence" value="ECO:0007669"/>
    <property type="project" value="UniProtKB-EC"/>
</dbReference>
<dbReference type="InterPro" id="IPR014729">
    <property type="entry name" value="Rossmann-like_a/b/a_fold"/>
</dbReference>
<dbReference type="InterPro" id="IPR013155">
    <property type="entry name" value="M/V/L/I-tRNA-synth_anticd-bd"/>
</dbReference>
<evidence type="ECO:0000313" key="11">
    <source>
        <dbReference type="Proteomes" id="UP000228909"/>
    </source>
</evidence>
<evidence type="ECO:0000256" key="6">
    <source>
        <dbReference type="ARBA" id="ARBA00048359"/>
    </source>
</evidence>
<dbReference type="EMBL" id="PFCK01000041">
    <property type="protein sequence ID" value="PIR71631.1"/>
    <property type="molecule type" value="Genomic_DNA"/>
</dbReference>
<evidence type="ECO:0000259" key="8">
    <source>
        <dbReference type="Pfam" id="PF00133"/>
    </source>
</evidence>
<dbReference type="GO" id="GO:0005524">
    <property type="term" value="F:ATP binding"/>
    <property type="evidence" value="ECO:0007669"/>
    <property type="project" value="UniProtKB-KW"/>
</dbReference>
<keyword evidence="7" id="KW-1133">Transmembrane helix</keyword>
<keyword evidence="4" id="KW-0648">Protein biosynthesis</keyword>
<evidence type="ECO:0000256" key="1">
    <source>
        <dbReference type="ARBA" id="ARBA00022598"/>
    </source>
</evidence>
<dbReference type="Gene3D" id="3.40.50.620">
    <property type="entry name" value="HUPs"/>
    <property type="match status" value="1"/>
</dbReference>
<sequence>MSKSKGNVVDPWYIVEKYGADATRWYFYTINQPGDSKLFSEKDVEKNLKKFILTFWNSFVFFETYKTRSNVKCQMSKVKGQNILDKWIISRLYRLVLNVTNSLDKYDVTAAARSIENFVINDLSLWYIRRSRKRFKEAAATLNFVLLTLSKLTAPFIPFLSEKIYQRISYFPRWNLGNSVHLEDWPKGNKKLIDRKLERKMERVREIVSLTLAARAKAKIKIRQPLAGLQIANYELRNEPGLLELIKEEVNVKKIIFGRSLKLETKITPELKEEGMIREVIRNIQEMRK</sequence>
<evidence type="ECO:0000256" key="4">
    <source>
        <dbReference type="ARBA" id="ARBA00022917"/>
    </source>
</evidence>
<dbReference type="Pfam" id="PF08264">
    <property type="entry name" value="Anticodon_1"/>
    <property type="match status" value="1"/>
</dbReference>
<dbReference type="AlphaFoldDB" id="A0A2H0TJC3"/>
<keyword evidence="7" id="KW-0812">Transmembrane</keyword>
<reference evidence="11" key="1">
    <citation type="submission" date="2017-09" db="EMBL/GenBank/DDBJ databases">
        <title>Depth-based differentiation of microbial function through sediment-hosted aquifers and enrichment of novel symbionts in the deep terrestrial subsurface.</title>
        <authorList>
            <person name="Probst A.J."/>
            <person name="Ladd B."/>
            <person name="Jarett J.K."/>
            <person name="Geller-Mcgrath D.E."/>
            <person name="Sieber C.M.K."/>
            <person name="Emerson J.B."/>
            <person name="Anantharaman K."/>
            <person name="Thomas B.C."/>
            <person name="Malmstrom R."/>
            <person name="Stieglmeier M."/>
            <person name="Klingl A."/>
            <person name="Woyke T."/>
            <person name="Ryan C.M."/>
            <person name="Banfield J.F."/>
        </authorList>
    </citation>
    <scope>NUCLEOTIDE SEQUENCE [LARGE SCALE GENOMIC DNA]</scope>
</reference>
<dbReference type="GO" id="GO:0006428">
    <property type="term" value="P:isoleucyl-tRNA aminoacylation"/>
    <property type="evidence" value="ECO:0007669"/>
    <property type="project" value="TreeGrafter"/>
</dbReference>
<dbReference type="CDD" id="cd07961">
    <property type="entry name" value="Anticodon_Ia_Ile_ABEc"/>
    <property type="match status" value="1"/>
</dbReference>
<evidence type="ECO:0000256" key="2">
    <source>
        <dbReference type="ARBA" id="ARBA00022741"/>
    </source>
</evidence>
<dbReference type="Proteomes" id="UP000228909">
    <property type="component" value="Unassembled WGS sequence"/>
</dbReference>
<gene>
    <name evidence="10" type="ORF">COU43_01500</name>
</gene>
<protein>
    <submittedName>
        <fullName evidence="10">Isoleucine--tRNA ligase</fullName>
    </submittedName>
</protein>
<accession>A0A2H0TJC3</accession>